<feature type="domain" description="NodB homology" evidence="4">
    <location>
        <begin position="20"/>
        <end position="145"/>
    </location>
</feature>
<dbReference type="InterPro" id="IPR050248">
    <property type="entry name" value="Polysacc_deacetylase_ArnD"/>
</dbReference>
<evidence type="ECO:0000313" key="6">
    <source>
        <dbReference type="Proteomes" id="UP001334732"/>
    </source>
</evidence>
<dbReference type="InterPro" id="IPR011330">
    <property type="entry name" value="Glyco_hydro/deAcase_b/a-brl"/>
</dbReference>
<accession>A0ABZ1CHV8</accession>
<dbReference type="PANTHER" id="PTHR10587">
    <property type="entry name" value="GLYCOSYL TRANSFERASE-RELATED"/>
    <property type="match status" value="1"/>
</dbReference>
<keyword evidence="3" id="KW-0732">Signal</keyword>
<dbReference type="CDD" id="cd10960">
    <property type="entry name" value="CE4_NodB_like_1"/>
    <property type="match status" value="1"/>
</dbReference>
<evidence type="ECO:0000256" key="3">
    <source>
        <dbReference type="SAM" id="SignalP"/>
    </source>
</evidence>
<dbReference type="Pfam" id="PF01522">
    <property type="entry name" value="Polysacc_deac_1"/>
    <property type="match status" value="1"/>
</dbReference>
<keyword evidence="1" id="KW-0479">Metal-binding</keyword>
<name>A0ABZ1CHV8_9PROT</name>
<dbReference type="RefSeq" id="WP_324779119.1">
    <property type="nucleotide sequence ID" value="NZ_CP141769.1"/>
</dbReference>
<feature type="signal peptide" evidence="3">
    <location>
        <begin position="1"/>
        <end position="19"/>
    </location>
</feature>
<dbReference type="PANTHER" id="PTHR10587:SF133">
    <property type="entry name" value="CHITIN DEACETYLASE 1-RELATED"/>
    <property type="match status" value="1"/>
</dbReference>
<dbReference type="SUPFAM" id="SSF88713">
    <property type="entry name" value="Glycoside hydrolase/deacetylase"/>
    <property type="match status" value="1"/>
</dbReference>
<feature type="chain" id="PRO_5046409538" evidence="3">
    <location>
        <begin position="20"/>
        <end position="315"/>
    </location>
</feature>
<dbReference type="EMBL" id="CP141769">
    <property type="protein sequence ID" value="WRS38588.1"/>
    <property type="molecule type" value="Genomic_DNA"/>
</dbReference>
<organism evidence="5 6">
    <name type="scientific">Thiobacillus sedimenti</name>
    <dbReference type="NCBI Taxonomy" id="3110231"/>
    <lineage>
        <taxon>Bacteria</taxon>
        <taxon>Pseudomonadati</taxon>
        <taxon>Pseudomonadota</taxon>
        <taxon>Betaproteobacteria</taxon>
        <taxon>Nitrosomonadales</taxon>
        <taxon>Thiobacillaceae</taxon>
        <taxon>Thiobacillus</taxon>
    </lineage>
</organism>
<evidence type="ECO:0000313" key="5">
    <source>
        <dbReference type="EMBL" id="WRS38588.1"/>
    </source>
</evidence>
<proteinExistence type="predicted"/>
<dbReference type="Proteomes" id="UP001334732">
    <property type="component" value="Chromosome"/>
</dbReference>
<protein>
    <submittedName>
        <fullName evidence="5">Polysaccharide deacetylase family protein</fullName>
    </submittedName>
</protein>
<evidence type="ECO:0000256" key="2">
    <source>
        <dbReference type="ARBA" id="ARBA00022801"/>
    </source>
</evidence>
<dbReference type="InterPro" id="IPR002509">
    <property type="entry name" value="NODB_dom"/>
</dbReference>
<reference evidence="5 6" key="1">
    <citation type="submission" date="2023-12" db="EMBL/GenBank/DDBJ databases">
        <title>Thiobacillus sedimentum sp. nov., a chemolithoautotrophic sulfur-oxidizing bacterium isolated from freshwater sediment.</title>
        <authorList>
            <person name="Luo J."/>
            <person name="Dai C."/>
        </authorList>
    </citation>
    <scope>NUCLEOTIDE SEQUENCE [LARGE SCALE GENOMIC DNA]</scope>
    <source>
        <strain evidence="5 6">SCUT-2</strain>
    </source>
</reference>
<dbReference type="Gene3D" id="3.20.20.370">
    <property type="entry name" value="Glycoside hydrolase/deacetylase"/>
    <property type="match status" value="1"/>
</dbReference>
<sequence>MIRRLLGLLLLLPRLAAAAAPQPAVAFTFDDLPYAAVVSDDDATLGSMTAHLVQRLRAAQVPVVGFVNEGKLYRDGEPDPARVALLRTWLDAGFELGNHTYSHPSLDQVPLEAFEADVLRGEAVTRPLTQAAGRTLRWFRHPFLHEGTTPDVRTAFARFLAEHGYRVAPVTVNSAEWVFAAAYANALAQGDADAAGHIAAAYVPYMQTAFAQAEQLALDLFGRPIPQVVVLHANQLNADHVYTLVAMLRQRGYRFVSLDDALADPVYATPPGVTGVEGESWLEGWARQAGLRPPALPPLPGLVRQWAGRAAYGAN</sequence>
<evidence type="ECO:0000256" key="1">
    <source>
        <dbReference type="ARBA" id="ARBA00022723"/>
    </source>
</evidence>
<gene>
    <name evidence="5" type="ORF">VA613_11315</name>
</gene>
<keyword evidence="2" id="KW-0378">Hydrolase</keyword>
<evidence type="ECO:0000259" key="4">
    <source>
        <dbReference type="Pfam" id="PF01522"/>
    </source>
</evidence>
<keyword evidence="6" id="KW-1185">Reference proteome</keyword>